<feature type="non-terminal residue" evidence="2">
    <location>
        <position position="1"/>
    </location>
</feature>
<organism evidence="2 3">
    <name type="scientific">Blyttiomyces helicus</name>
    <dbReference type="NCBI Taxonomy" id="388810"/>
    <lineage>
        <taxon>Eukaryota</taxon>
        <taxon>Fungi</taxon>
        <taxon>Fungi incertae sedis</taxon>
        <taxon>Chytridiomycota</taxon>
        <taxon>Chytridiomycota incertae sedis</taxon>
        <taxon>Chytridiomycetes</taxon>
        <taxon>Chytridiomycetes incertae sedis</taxon>
        <taxon>Blyttiomyces</taxon>
    </lineage>
</organism>
<proteinExistence type="predicted"/>
<dbReference type="InterPro" id="IPR052233">
    <property type="entry name" value="Rho-type_GEFs"/>
</dbReference>
<protein>
    <submittedName>
        <fullName evidence="2">Dbl homology domain-containing protein</fullName>
    </submittedName>
</protein>
<sequence length="187" mass="21395">VFVTGITTGGLVPPSKLPSLVKEVFSNYKQIRAVNGRLLERLRTRQRVSPVVDVIGDVFVEMADDFSKPYVGYAWCLPVAKLRLRHERKRNTRLARILTDMRRRPETRKLPIDSFLCAPTLRLGHYPLLLEMLFSETPKDHPDHIFIPQAVATFKEILNRVNTVIGKATDRLIWEQVVLNIDALGLL</sequence>
<name>A0A4P9WFM8_9FUNG</name>
<dbReference type="GO" id="GO:0005085">
    <property type="term" value="F:guanyl-nucleotide exchange factor activity"/>
    <property type="evidence" value="ECO:0007669"/>
    <property type="project" value="InterPro"/>
</dbReference>
<dbReference type="InterPro" id="IPR035899">
    <property type="entry name" value="DBL_dom_sf"/>
</dbReference>
<dbReference type="AlphaFoldDB" id="A0A4P9WFM8"/>
<dbReference type="InterPro" id="IPR000219">
    <property type="entry name" value="DH_dom"/>
</dbReference>
<evidence type="ECO:0000313" key="3">
    <source>
        <dbReference type="Proteomes" id="UP000269721"/>
    </source>
</evidence>
<dbReference type="SMART" id="SM00325">
    <property type="entry name" value="RhoGEF"/>
    <property type="match status" value="1"/>
</dbReference>
<accession>A0A4P9WFM8</accession>
<dbReference type="Proteomes" id="UP000269721">
    <property type="component" value="Unassembled WGS sequence"/>
</dbReference>
<feature type="domain" description="DH" evidence="1">
    <location>
        <begin position="1"/>
        <end position="164"/>
    </location>
</feature>
<dbReference type="PANTHER" id="PTHR46572:SF1">
    <property type="entry name" value="RHO1 GUANINE NUCLEOTIDE EXCHANGE FACTOR TUS1"/>
    <property type="match status" value="1"/>
</dbReference>
<evidence type="ECO:0000313" key="2">
    <source>
        <dbReference type="EMBL" id="RKO89820.1"/>
    </source>
</evidence>
<reference evidence="3" key="1">
    <citation type="journal article" date="2018" name="Nat. Microbiol.">
        <title>Leveraging single-cell genomics to expand the fungal tree of life.</title>
        <authorList>
            <person name="Ahrendt S.R."/>
            <person name="Quandt C.A."/>
            <person name="Ciobanu D."/>
            <person name="Clum A."/>
            <person name="Salamov A."/>
            <person name="Andreopoulos B."/>
            <person name="Cheng J.F."/>
            <person name="Woyke T."/>
            <person name="Pelin A."/>
            <person name="Henrissat B."/>
            <person name="Reynolds N.K."/>
            <person name="Benny G.L."/>
            <person name="Smith M.E."/>
            <person name="James T.Y."/>
            <person name="Grigoriev I.V."/>
        </authorList>
    </citation>
    <scope>NUCLEOTIDE SEQUENCE [LARGE SCALE GENOMIC DNA]</scope>
</reference>
<dbReference type="Pfam" id="PF00621">
    <property type="entry name" value="RhoGEF"/>
    <property type="match status" value="1"/>
</dbReference>
<dbReference type="PROSITE" id="PS50010">
    <property type="entry name" value="DH_2"/>
    <property type="match status" value="1"/>
</dbReference>
<gene>
    <name evidence="2" type="ORF">BDK51DRAFT_22902</name>
</gene>
<keyword evidence="3" id="KW-1185">Reference proteome</keyword>
<dbReference type="Gene3D" id="1.20.900.10">
    <property type="entry name" value="Dbl homology (DH) domain"/>
    <property type="match status" value="1"/>
</dbReference>
<dbReference type="OrthoDB" id="2272012at2759"/>
<evidence type="ECO:0000259" key="1">
    <source>
        <dbReference type="PROSITE" id="PS50010"/>
    </source>
</evidence>
<dbReference type="PANTHER" id="PTHR46572">
    <property type="entry name" value="RHO1 GDP-GTP EXCHANGE PROTEIN 1-RELATED"/>
    <property type="match status" value="1"/>
</dbReference>
<dbReference type="SUPFAM" id="SSF48065">
    <property type="entry name" value="DBL homology domain (DH-domain)"/>
    <property type="match status" value="1"/>
</dbReference>
<dbReference type="EMBL" id="KZ995871">
    <property type="protein sequence ID" value="RKO89820.1"/>
    <property type="molecule type" value="Genomic_DNA"/>
</dbReference>